<dbReference type="EMBL" id="ASHM01005200">
    <property type="protein sequence ID" value="PNY12333.1"/>
    <property type="molecule type" value="Genomic_DNA"/>
</dbReference>
<dbReference type="AlphaFoldDB" id="A0A2K3PAL5"/>
<reference evidence="5 6" key="1">
    <citation type="journal article" date="2014" name="Am. J. Bot.">
        <title>Genome assembly and annotation for red clover (Trifolium pratense; Fabaceae).</title>
        <authorList>
            <person name="Istvanek J."/>
            <person name="Jaros M."/>
            <person name="Krenek A."/>
            <person name="Repkova J."/>
        </authorList>
    </citation>
    <scope>NUCLEOTIDE SEQUENCE [LARGE SCALE GENOMIC DNA]</scope>
    <source>
        <strain evidence="6">cv. Tatra</strain>
        <tissue evidence="5">Young leaves</tissue>
    </source>
</reference>
<dbReference type="SUPFAM" id="SSF52058">
    <property type="entry name" value="L domain-like"/>
    <property type="match status" value="1"/>
</dbReference>
<dbReference type="InterPro" id="IPR044974">
    <property type="entry name" value="Disease_R_plants"/>
</dbReference>
<comment type="caution">
    <text evidence="5">The sequence shown here is derived from an EMBL/GenBank/DDBJ whole genome shotgun (WGS) entry which is preliminary data.</text>
</comment>
<dbReference type="Pfam" id="PF23282">
    <property type="entry name" value="WHD_ROQ1"/>
    <property type="match status" value="1"/>
</dbReference>
<dbReference type="Pfam" id="PF23286">
    <property type="entry name" value="LRR_13"/>
    <property type="match status" value="1"/>
</dbReference>
<dbReference type="GO" id="GO:0006952">
    <property type="term" value="P:defense response"/>
    <property type="evidence" value="ECO:0007669"/>
    <property type="project" value="InterPro"/>
</dbReference>
<feature type="domain" description="Disease resistance protein Roq1-like winged-helix" evidence="3">
    <location>
        <begin position="92"/>
        <end position="155"/>
    </location>
</feature>
<dbReference type="InterPro" id="IPR027417">
    <property type="entry name" value="P-loop_NTPase"/>
</dbReference>
<feature type="domain" description="Disease resistance protein RPS4B/Roq1-like leucine-rich repeats" evidence="4">
    <location>
        <begin position="278"/>
        <end position="391"/>
    </location>
</feature>
<dbReference type="Gene3D" id="3.80.10.10">
    <property type="entry name" value="Ribonuclease Inhibitor"/>
    <property type="match status" value="2"/>
</dbReference>
<evidence type="ECO:0000259" key="3">
    <source>
        <dbReference type="Pfam" id="PF23282"/>
    </source>
</evidence>
<dbReference type="PANTHER" id="PTHR11017">
    <property type="entry name" value="LEUCINE-RICH REPEAT-CONTAINING PROTEIN"/>
    <property type="match status" value="1"/>
</dbReference>
<dbReference type="STRING" id="57577.A0A2K3PAL5"/>
<organism evidence="5 6">
    <name type="scientific">Trifolium pratense</name>
    <name type="common">Red clover</name>
    <dbReference type="NCBI Taxonomy" id="57577"/>
    <lineage>
        <taxon>Eukaryota</taxon>
        <taxon>Viridiplantae</taxon>
        <taxon>Streptophyta</taxon>
        <taxon>Embryophyta</taxon>
        <taxon>Tracheophyta</taxon>
        <taxon>Spermatophyta</taxon>
        <taxon>Magnoliopsida</taxon>
        <taxon>eudicotyledons</taxon>
        <taxon>Gunneridae</taxon>
        <taxon>Pentapetalae</taxon>
        <taxon>rosids</taxon>
        <taxon>fabids</taxon>
        <taxon>Fabales</taxon>
        <taxon>Fabaceae</taxon>
        <taxon>Papilionoideae</taxon>
        <taxon>50 kb inversion clade</taxon>
        <taxon>NPAAA clade</taxon>
        <taxon>Hologalegina</taxon>
        <taxon>IRL clade</taxon>
        <taxon>Trifolieae</taxon>
        <taxon>Trifolium</taxon>
    </lineage>
</organism>
<proteinExistence type="predicted"/>
<reference evidence="5 6" key="2">
    <citation type="journal article" date="2017" name="Front. Plant Sci.">
        <title>Gene Classification and Mining of Molecular Markers Useful in Red Clover (Trifolium pratense) Breeding.</title>
        <authorList>
            <person name="Istvanek J."/>
            <person name="Dluhosova J."/>
            <person name="Dluhos P."/>
            <person name="Patkova L."/>
            <person name="Nedelnik J."/>
            <person name="Repkova J."/>
        </authorList>
    </citation>
    <scope>NUCLEOTIDE SEQUENCE [LARGE SCALE GENOMIC DNA]</scope>
    <source>
        <strain evidence="6">cv. Tatra</strain>
        <tissue evidence="5">Young leaves</tissue>
    </source>
</reference>
<dbReference type="InterPro" id="IPR058546">
    <property type="entry name" value="RPS4B/Roq1-like_LRR"/>
</dbReference>
<dbReference type="ExpressionAtlas" id="A0A2K3PAL5">
    <property type="expression patterns" value="baseline"/>
</dbReference>
<gene>
    <name evidence="5" type="primary">CCP</name>
    <name evidence="5" type="ORF">L195_g008962</name>
</gene>
<dbReference type="SUPFAM" id="SSF52540">
    <property type="entry name" value="P-loop containing nucleoside triphosphate hydrolases"/>
    <property type="match status" value="1"/>
</dbReference>
<evidence type="ECO:0000256" key="1">
    <source>
        <dbReference type="ARBA" id="ARBA00022737"/>
    </source>
</evidence>
<dbReference type="PANTHER" id="PTHR11017:SF587">
    <property type="entry name" value="NB-ARC DOMAIN PROTEIN"/>
    <property type="match status" value="1"/>
</dbReference>
<keyword evidence="2" id="KW-0611">Plant defense</keyword>
<keyword evidence="1" id="KW-0677">Repeat</keyword>
<name>A0A2K3PAL5_TRIPR</name>
<evidence type="ECO:0000259" key="4">
    <source>
        <dbReference type="Pfam" id="PF23286"/>
    </source>
</evidence>
<dbReference type="Proteomes" id="UP000236291">
    <property type="component" value="Unassembled WGS sequence"/>
</dbReference>
<dbReference type="InterPro" id="IPR058192">
    <property type="entry name" value="WHD_ROQ1-like"/>
</dbReference>
<protein>
    <submittedName>
        <fullName evidence="5">CCP protein</fullName>
    </submittedName>
</protein>
<evidence type="ECO:0000313" key="6">
    <source>
        <dbReference type="Proteomes" id="UP000236291"/>
    </source>
</evidence>
<sequence>MIGLNDQLSLELFCRHAFGKSYPKTEYEDISSRAVRCAKGLPLALKVIGSNLRTRKSLKAWEDALKYYERIPRKEIQDVLKVSYDVLEPYAQSVFLDIACFFKGESVEYVKEILEEFGAASNIEELVNKSLLNVDNGYLSMHDVIQDMGREIVRQEAPDNPAKRSRLWFHQDVIDVLSSNDSGHDAIQGIMFDPPADRYPYWHNAFEKMHQLRILIVRYNKSIKTMPDVSKVENLRELRLDRCVNLTTVHESIGFLKHLVHLSALGCYKLKNFPQRMFLPSLEVFELYWCEKLEHFPDIVNEMNKPLKIHMIGTSIKKLPNSVANLIGLVSIDMQHSKKLEYLPSSLFRLPNVVAFDFRGCSKLGESFRRFLPYSTSEANEHLTSKTVKKERHGLEIVMPKTNVPKWFDYRCKEEFPCLWVRGKFPINVVLSLVFQGVESSYVELHLVINGQYVPCKDHYRFHIRPDHVLVCDLRLLYNDEEWLSIDALLLKHEWNQVQISYAISFPQEETVVSEWGVFVHKQGSDNLEDHVQFMCPDPTRECTLVVTGQKQFYLGSFSNSLVYQVMFLLLPSKSELGPVWIALSELGPVWTLLTVNKHGRRMMCRQ</sequence>
<dbReference type="InterPro" id="IPR042197">
    <property type="entry name" value="Apaf_helical"/>
</dbReference>
<dbReference type="Gene3D" id="1.10.8.430">
    <property type="entry name" value="Helical domain of apoptotic protease-activating factors"/>
    <property type="match status" value="1"/>
</dbReference>
<evidence type="ECO:0000256" key="2">
    <source>
        <dbReference type="ARBA" id="ARBA00022821"/>
    </source>
</evidence>
<dbReference type="InterPro" id="IPR032675">
    <property type="entry name" value="LRR_dom_sf"/>
</dbReference>
<accession>A0A2K3PAL5</accession>
<dbReference type="PRINTS" id="PR00364">
    <property type="entry name" value="DISEASERSIST"/>
</dbReference>
<dbReference type="GO" id="GO:0043531">
    <property type="term" value="F:ADP binding"/>
    <property type="evidence" value="ECO:0007669"/>
    <property type="project" value="InterPro"/>
</dbReference>
<evidence type="ECO:0000313" key="5">
    <source>
        <dbReference type="EMBL" id="PNY12333.1"/>
    </source>
</evidence>